<evidence type="ECO:0000313" key="3">
    <source>
        <dbReference type="EnsemblFungi" id="PTTG_28285-t43_1-p1"/>
    </source>
</evidence>
<feature type="region of interest" description="Disordered" evidence="1">
    <location>
        <begin position="409"/>
        <end position="438"/>
    </location>
</feature>
<keyword evidence="4" id="KW-1185">Reference proteome</keyword>
<evidence type="ECO:0000256" key="1">
    <source>
        <dbReference type="SAM" id="MobiDB-lite"/>
    </source>
</evidence>
<dbReference type="EMBL" id="ADAS02000099">
    <property type="protein sequence ID" value="OAV90562.1"/>
    <property type="molecule type" value="Genomic_DNA"/>
</dbReference>
<dbReference type="AlphaFoldDB" id="A0A180GE05"/>
<feature type="compositionally biased region" description="Pro residues" evidence="1">
    <location>
        <begin position="418"/>
        <end position="434"/>
    </location>
</feature>
<reference evidence="3 4" key="3">
    <citation type="journal article" date="2017" name="G3 (Bethesda)">
        <title>Comparative analysis highlights variable genome content of wheat rusts and divergence of the mating loci.</title>
        <authorList>
            <person name="Cuomo C.A."/>
            <person name="Bakkeren G."/>
            <person name="Khalil H.B."/>
            <person name="Panwar V."/>
            <person name="Joly D."/>
            <person name="Linning R."/>
            <person name="Sakthikumar S."/>
            <person name="Song X."/>
            <person name="Adiconis X."/>
            <person name="Fan L."/>
            <person name="Goldberg J.M."/>
            <person name="Levin J.Z."/>
            <person name="Young S."/>
            <person name="Zeng Q."/>
            <person name="Anikster Y."/>
            <person name="Bruce M."/>
            <person name="Wang M."/>
            <person name="Yin C."/>
            <person name="McCallum B."/>
            <person name="Szabo L.J."/>
            <person name="Hulbert S."/>
            <person name="Chen X."/>
            <person name="Fellers J.P."/>
        </authorList>
    </citation>
    <scope>NUCLEOTIDE SEQUENCE</scope>
    <source>
        <strain evidence="4">Isolate 1-1 / race 1 (BBBD)</strain>
        <strain evidence="3">isolate 1-1 / race 1 (BBBD)</strain>
    </source>
</reference>
<gene>
    <name evidence="2" type="ORF">PTTG_28285</name>
</gene>
<dbReference type="Proteomes" id="UP000005240">
    <property type="component" value="Unassembled WGS sequence"/>
</dbReference>
<evidence type="ECO:0000313" key="4">
    <source>
        <dbReference type="Proteomes" id="UP000005240"/>
    </source>
</evidence>
<reference evidence="2" key="1">
    <citation type="submission" date="2009-11" db="EMBL/GenBank/DDBJ databases">
        <authorList>
            <consortium name="The Broad Institute Genome Sequencing Platform"/>
            <person name="Ward D."/>
            <person name="Feldgarden M."/>
            <person name="Earl A."/>
            <person name="Young S.K."/>
            <person name="Zeng Q."/>
            <person name="Koehrsen M."/>
            <person name="Alvarado L."/>
            <person name="Berlin A."/>
            <person name="Bochicchio J."/>
            <person name="Borenstein D."/>
            <person name="Chapman S.B."/>
            <person name="Chen Z."/>
            <person name="Engels R."/>
            <person name="Freedman E."/>
            <person name="Gellesch M."/>
            <person name="Goldberg J."/>
            <person name="Griggs A."/>
            <person name="Gujja S."/>
            <person name="Heilman E."/>
            <person name="Heiman D."/>
            <person name="Hepburn T."/>
            <person name="Howarth C."/>
            <person name="Jen D."/>
            <person name="Larson L."/>
            <person name="Lewis B."/>
            <person name="Mehta T."/>
            <person name="Park D."/>
            <person name="Pearson M."/>
            <person name="Roberts A."/>
            <person name="Saif S."/>
            <person name="Shea T."/>
            <person name="Shenoy N."/>
            <person name="Sisk P."/>
            <person name="Stolte C."/>
            <person name="Sykes S."/>
            <person name="Thomson T."/>
            <person name="Walk T."/>
            <person name="White J."/>
            <person name="Yandava C."/>
            <person name="Izard J."/>
            <person name="Baranova O.V."/>
            <person name="Blanton J.M."/>
            <person name="Tanner A.C."/>
            <person name="Dewhirst F.E."/>
            <person name="Haas B."/>
            <person name="Nusbaum C."/>
            <person name="Birren B."/>
        </authorList>
    </citation>
    <scope>NUCLEOTIDE SEQUENCE [LARGE SCALE GENOMIC DNA]</scope>
    <source>
        <strain evidence="2">1-1 BBBD Race 1</strain>
    </source>
</reference>
<feature type="region of interest" description="Disordered" evidence="1">
    <location>
        <begin position="51"/>
        <end position="100"/>
    </location>
</feature>
<reference evidence="3" key="4">
    <citation type="submission" date="2025-05" db="UniProtKB">
        <authorList>
            <consortium name="EnsemblFungi"/>
        </authorList>
    </citation>
    <scope>IDENTIFICATION</scope>
    <source>
        <strain evidence="3">isolate 1-1 / race 1 (BBBD)</strain>
    </source>
</reference>
<feature type="region of interest" description="Disordered" evidence="1">
    <location>
        <begin position="1"/>
        <end position="34"/>
    </location>
</feature>
<feature type="compositionally biased region" description="Polar residues" evidence="1">
    <location>
        <begin position="79"/>
        <end position="92"/>
    </location>
</feature>
<dbReference type="EnsemblFungi" id="PTTG_28285-t43_1">
    <property type="protein sequence ID" value="PTTG_28285-t43_1-p1"/>
    <property type="gene ID" value="PTTG_28285"/>
</dbReference>
<proteinExistence type="predicted"/>
<evidence type="ECO:0000313" key="2">
    <source>
        <dbReference type="EMBL" id="OAV90562.1"/>
    </source>
</evidence>
<dbReference type="STRING" id="630390.A0A180GE05"/>
<protein>
    <recommendedName>
        <fullName evidence="5">Retrotransposon gag domain-containing protein</fullName>
    </recommendedName>
</protein>
<accession>A0A180GE05</accession>
<organism evidence="2">
    <name type="scientific">Puccinia triticina (isolate 1-1 / race 1 (BBBD))</name>
    <name type="common">Brown leaf rust fungus</name>
    <dbReference type="NCBI Taxonomy" id="630390"/>
    <lineage>
        <taxon>Eukaryota</taxon>
        <taxon>Fungi</taxon>
        <taxon>Dikarya</taxon>
        <taxon>Basidiomycota</taxon>
        <taxon>Pucciniomycotina</taxon>
        <taxon>Pucciniomycetes</taxon>
        <taxon>Pucciniales</taxon>
        <taxon>Pucciniaceae</taxon>
        <taxon>Puccinia</taxon>
    </lineage>
</organism>
<sequence>MSDNSEMAPITPIRNSPKFTPSPPSASALPIPSTSHQASFFAIGSPSPINHNSPSFLAFSPRHVPSVSPQSGGHPPQQEPSQSGGHAGQQNLGIPGHTEDDISSLLSNLRVDNSTQSSLIQAQAALIALLTAQARQDKKSISLLQEETKNIKDVFHDELLKTQSVHQQSIAHLCGLLEGSNSALGGRVGRLEGLNTQSMSERPKIFIEPPHQPHIFFTGSPRETNNFCFTMRNTFNRIGEQFNSEKQKIMWISLYFCSGSGHMDGEVPAYTWFRGLLLSNAEALHLPPLRASAGMNYVLAELRDVDSFINAIEHTFANHHEYEEAEAAFYAARQGNKTIKEFNILFKSLLWPLELDKRSKCKAYDKAIDPNLVKLALIRGPWTDVIDLDAKQEIAVSVLRNVAGVSKILDPKSSQPRPSHPPQQRPPVHQPPAKLPDGDAMEVDEMSAAIRESGFTYPEFRQGCVDHNLCIRCGGAFDDAHYQA</sequence>
<feature type="compositionally biased region" description="Low complexity" evidence="1">
    <location>
        <begin position="25"/>
        <end position="34"/>
    </location>
</feature>
<dbReference type="VEuPathDB" id="FungiDB:PTTG_28285"/>
<reference evidence="2" key="2">
    <citation type="submission" date="2016-05" db="EMBL/GenBank/DDBJ databases">
        <title>Comparative analysis highlights variable genome content of wheat rusts and divergence of the mating loci.</title>
        <authorList>
            <person name="Cuomo C.A."/>
            <person name="Bakkeren G."/>
            <person name="Szabo L."/>
            <person name="Khalil H."/>
            <person name="Joly D."/>
            <person name="Goldberg J."/>
            <person name="Young S."/>
            <person name="Zeng Q."/>
            <person name="Fellers J."/>
        </authorList>
    </citation>
    <scope>NUCLEOTIDE SEQUENCE [LARGE SCALE GENOMIC DNA]</scope>
    <source>
        <strain evidence="2">1-1 BBBD Race 1</strain>
    </source>
</reference>
<evidence type="ECO:0008006" key="5">
    <source>
        <dbReference type="Google" id="ProtNLM"/>
    </source>
</evidence>
<name>A0A180GE05_PUCT1</name>